<keyword evidence="7 9" id="KW-0811">Translocation</keyword>
<keyword evidence="6 9" id="KW-1133">Transmembrane helix</keyword>
<dbReference type="GO" id="GO:0008320">
    <property type="term" value="F:protein transmembrane transporter activity"/>
    <property type="evidence" value="ECO:0007669"/>
    <property type="project" value="UniProtKB-UniRule"/>
</dbReference>
<dbReference type="KEGG" id="cku:UL82_07705"/>
<evidence type="ECO:0000256" key="11">
    <source>
        <dbReference type="SAM" id="Phobius"/>
    </source>
</evidence>
<comment type="function">
    <text evidence="9">Part of the twin-arginine translocation (Tat) system that transports large folded proteins containing a characteristic twin-arginine motif in their signal peptide across membranes. Together with TatC, TatB is part of a receptor directly interacting with Tat signal peptides. TatB may form an oligomeric binding site that transiently accommodates folded Tat precursor proteins before their translocation.</text>
</comment>
<dbReference type="InterPro" id="IPR018448">
    <property type="entry name" value="TatB"/>
</dbReference>
<keyword evidence="5 9" id="KW-0653">Protein transport</keyword>
<evidence type="ECO:0000256" key="7">
    <source>
        <dbReference type="ARBA" id="ARBA00023010"/>
    </source>
</evidence>
<dbReference type="Gene3D" id="1.20.5.3310">
    <property type="match status" value="1"/>
</dbReference>
<gene>
    <name evidence="9" type="primary">tatB</name>
    <name evidence="12" type="ORF">UL82_07705</name>
</gene>
<dbReference type="OrthoDB" id="3267321at2"/>
<keyword evidence="2 9" id="KW-0813">Transport</keyword>
<dbReference type="PRINTS" id="PR01506">
    <property type="entry name" value="TATBPROTEIN"/>
</dbReference>
<evidence type="ECO:0000256" key="10">
    <source>
        <dbReference type="SAM" id="MobiDB-lite"/>
    </source>
</evidence>
<dbReference type="STRING" id="35755.UL82_07705"/>
<reference evidence="12 13" key="1">
    <citation type="journal article" date="2015" name="Genome Announc.">
        <title>Complete Genome Sequence of Corynebacterium kutscheri DSM 20755, a Corynebacterial Type Strain with Remarkably Low G+C Content of Chromosomal DNA.</title>
        <authorList>
            <person name="Ruckert C."/>
            <person name="Albersmeier A."/>
            <person name="Winkler A."/>
            <person name="Tauch A."/>
        </authorList>
    </citation>
    <scope>NUCLEOTIDE SEQUENCE [LARGE SCALE GENOMIC DNA]</scope>
    <source>
        <strain evidence="12 13">DSM 20755</strain>
    </source>
</reference>
<dbReference type="HOGENOM" id="CLU_086034_2_0_11"/>
<keyword evidence="3 9" id="KW-1003">Cell membrane</keyword>
<evidence type="ECO:0000256" key="1">
    <source>
        <dbReference type="ARBA" id="ARBA00004167"/>
    </source>
</evidence>
<evidence type="ECO:0000313" key="13">
    <source>
        <dbReference type="Proteomes" id="UP000033457"/>
    </source>
</evidence>
<evidence type="ECO:0000256" key="3">
    <source>
        <dbReference type="ARBA" id="ARBA00022475"/>
    </source>
</evidence>
<accession>A0A0F6R0E9</accession>
<keyword evidence="4 9" id="KW-0812">Transmembrane</keyword>
<protein>
    <recommendedName>
        <fullName evidence="9">Sec-independent protein translocase protein TatB</fullName>
    </recommendedName>
</protein>
<feature type="transmembrane region" description="Helical" evidence="11">
    <location>
        <begin position="6"/>
        <end position="23"/>
    </location>
</feature>
<name>A0A0F6R0E9_9CORY</name>
<evidence type="ECO:0000313" key="12">
    <source>
        <dbReference type="EMBL" id="AKE41702.1"/>
    </source>
</evidence>
<evidence type="ECO:0000256" key="5">
    <source>
        <dbReference type="ARBA" id="ARBA00022927"/>
    </source>
</evidence>
<evidence type="ECO:0000256" key="4">
    <source>
        <dbReference type="ARBA" id="ARBA00022692"/>
    </source>
</evidence>
<comment type="subcellular location">
    <subcellularLocation>
        <location evidence="9">Cell membrane</location>
        <topology evidence="9">Single-pass membrane protein</topology>
    </subcellularLocation>
    <subcellularLocation>
        <location evidence="1">Membrane</location>
        <topology evidence="1">Single-pass membrane protein</topology>
    </subcellularLocation>
</comment>
<sequence length="165" mass="18252">MFSSIGWGEIFVVFVVALIVIGPERLPRVIEDFRAAVFAARKAINNAKKELNGEFGGLSEEFSDFKEPIAQIARFQRLGPRGVITKALFDDDEEFMGSFDPKKIMSGPTQGSQHRNYAGANRVECPDSGEPSVAKQPKETETESIKDTTDNPAVELPKNKFDDVI</sequence>
<feature type="compositionally biased region" description="Basic and acidic residues" evidence="10">
    <location>
        <begin position="136"/>
        <end position="149"/>
    </location>
</feature>
<dbReference type="NCBIfam" id="TIGR01410">
    <property type="entry name" value="tatB"/>
    <property type="match status" value="1"/>
</dbReference>
<evidence type="ECO:0000256" key="9">
    <source>
        <dbReference type="HAMAP-Rule" id="MF_00237"/>
    </source>
</evidence>
<evidence type="ECO:0000256" key="6">
    <source>
        <dbReference type="ARBA" id="ARBA00022989"/>
    </source>
</evidence>
<organism evidence="12 13">
    <name type="scientific">Corynebacterium kutscheri</name>
    <dbReference type="NCBI Taxonomy" id="35755"/>
    <lineage>
        <taxon>Bacteria</taxon>
        <taxon>Bacillati</taxon>
        <taxon>Actinomycetota</taxon>
        <taxon>Actinomycetes</taxon>
        <taxon>Mycobacteriales</taxon>
        <taxon>Corynebacteriaceae</taxon>
        <taxon>Corynebacterium</taxon>
    </lineage>
</organism>
<dbReference type="GO" id="GO:0043953">
    <property type="term" value="P:protein transport by the Tat complex"/>
    <property type="evidence" value="ECO:0007669"/>
    <property type="project" value="UniProtKB-UniRule"/>
</dbReference>
<evidence type="ECO:0000256" key="2">
    <source>
        <dbReference type="ARBA" id="ARBA00022448"/>
    </source>
</evidence>
<dbReference type="Proteomes" id="UP000033457">
    <property type="component" value="Chromosome"/>
</dbReference>
<dbReference type="EMBL" id="CP011312">
    <property type="protein sequence ID" value="AKE41702.1"/>
    <property type="molecule type" value="Genomic_DNA"/>
</dbReference>
<proteinExistence type="inferred from homology"/>
<keyword evidence="8 9" id="KW-0472">Membrane</keyword>
<dbReference type="RefSeq" id="WP_126363875.1">
    <property type="nucleotide sequence ID" value="NZ_CP011312.1"/>
</dbReference>
<comment type="subunit">
    <text evidence="9">The Tat system comprises two distinct complexes: a TatABC complex, containing multiple copies of TatA, TatB and TatC subunits, and a separate TatA complex, containing only TatA subunits. Substrates initially bind to the TatABC complex, which probably triggers association of the separate TatA complex to form the active translocon.</text>
</comment>
<dbReference type="AlphaFoldDB" id="A0A0F6R0E9"/>
<comment type="similarity">
    <text evidence="9">Belongs to the TatB family.</text>
</comment>
<dbReference type="InterPro" id="IPR003369">
    <property type="entry name" value="TatA/B/E"/>
</dbReference>
<dbReference type="Pfam" id="PF02416">
    <property type="entry name" value="TatA_B_E"/>
    <property type="match status" value="1"/>
</dbReference>
<dbReference type="HAMAP" id="MF_00237">
    <property type="entry name" value="TatB"/>
    <property type="match status" value="1"/>
</dbReference>
<feature type="region of interest" description="Disordered" evidence="10">
    <location>
        <begin position="99"/>
        <end position="165"/>
    </location>
</feature>
<keyword evidence="13" id="KW-1185">Reference proteome</keyword>
<evidence type="ECO:0000256" key="8">
    <source>
        <dbReference type="ARBA" id="ARBA00023136"/>
    </source>
</evidence>
<dbReference type="GO" id="GO:0033281">
    <property type="term" value="C:TAT protein transport complex"/>
    <property type="evidence" value="ECO:0007669"/>
    <property type="project" value="UniProtKB-UniRule"/>
</dbReference>